<dbReference type="Gene3D" id="3.30.200.20">
    <property type="entry name" value="Phosphorylase Kinase, domain 1"/>
    <property type="match status" value="1"/>
</dbReference>
<keyword evidence="3" id="KW-1185">Reference proteome</keyword>
<protein>
    <submittedName>
        <fullName evidence="2">Kinase-like domain-containing protein</fullName>
    </submittedName>
</protein>
<dbReference type="AlphaFoldDB" id="A0AAD7G3R2"/>
<dbReference type="PANTHER" id="PTHR21310:SF15">
    <property type="entry name" value="AMINOGLYCOSIDE PHOSPHOTRANSFERASE DOMAIN-CONTAINING PROTEIN"/>
    <property type="match status" value="1"/>
</dbReference>
<accession>A0AAD7G3R2</accession>
<keyword evidence="2" id="KW-0418">Kinase</keyword>
<dbReference type="EMBL" id="JARKIE010000352">
    <property type="protein sequence ID" value="KAJ7652227.1"/>
    <property type="molecule type" value="Genomic_DNA"/>
</dbReference>
<dbReference type="Proteomes" id="UP001221757">
    <property type="component" value="Unassembled WGS sequence"/>
</dbReference>
<dbReference type="InterPro" id="IPR051678">
    <property type="entry name" value="AGP_Transferase"/>
</dbReference>
<dbReference type="InterPro" id="IPR011009">
    <property type="entry name" value="Kinase-like_dom_sf"/>
</dbReference>
<dbReference type="GO" id="GO:0016301">
    <property type="term" value="F:kinase activity"/>
    <property type="evidence" value="ECO:0007669"/>
    <property type="project" value="UniProtKB-KW"/>
</dbReference>
<reference evidence="2" key="1">
    <citation type="submission" date="2023-03" db="EMBL/GenBank/DDBJ databases">
        <title>Massive genome expansion in bonnet fungi (Mycena s.s.) driven by repeated elements and novel gene families across ecological guilds.</title>
        <authorList>
            <consortium name="Lawrence Berkeley National Laboratory"/>
            <person name="Harder C.B."/>
            <person name="Miyauchi S."/>
            <person name="Viragh M."/>
            <person name="Kuo A."/>
            <person name="Thoen E."/>
            <person name="Andreopoulos B."/>
            <person name="Lu D."/>
            <person name="Skrede I."/>
            <person name="Drula E."/>
            <person name="Henrissat B."/>
            <person name="Morin E."/>
            <person name="Kohler A."/>
            <person name="Barry K."/>
            <person name="LaButti K."/>
            <person name="Morin E."/>
            <person name="Salamov A."/>
            <person name="Lipzen A."/>
            <person name="Mereny Z."/>
            <person name="Hegedus B."/>
            <person name="Baldrian P."/>
            <person name="Stursova M."/>
            <person name="Weitz H."/>
            <person name="Taylor A."/>
            <person name="Grigoriev I.V."/>
            <person name="Nagy L.G."/>
            <person name="Martin F."/>
            <person name="Kauserud H."/>
        </authorList>
    </citation>
    <scope>NUCLEOTIDE SEQUENCE</scope>
    <source>
        <strain evidence="2">CBHHK067</strain>
    </source>
</reference>
<sequence>MAMLHPDDEAFSKTEILSQASISALFDQNLGLVPTSITVPESQGAFHKVYFVSLSKGDGTKWSGRDVVLRVARRTILKTKTENEMAMLSLLRASEFPVPEVVFFSSNVDNPLGYEYNCLERIPYQSLADTWTTLSSAQLNYVLNQFVDIFIKLWSLDVPPNHGSLALDGGSGPVIEETMWQIPDIKRYFHAEPYNLTTETFATLNPTSFYPSWPEYISAFLKTYHHIITIHPAVDFLRDLLEPLAHLIATLDSAEAPWVQRLRDTPALRGRLLHRDFHFGNILADADGKIEGIIDWEFAGIGPSFAKRSSLIDNCIGYLVWSPNIPPAPAKPLIDTWKAEFTSRLAQRAPEIAATWARETDLDAALGVEGQALSHVRERIRGALEVSVRGDARVELARGEWREVAVPNLKILGYQV</sequence>
<evidence type="ECO:0000313" key="3">
    <source>
        <dbReference type="Proteomes" id="UP001221757"/>
    </source>
</evidence>
<dbReference type="Gene3D" id="3.90.1200.10">
    <property type="match status" value="1"/>
</dbReference>
<dbReference type="SUPFAM" id="SSF56112">
    <property type="entry name" value="Protein kinase-like (PK-like)"/>
    <property type="match status" value="1"/>
</dbReference>
<evidence type="ECO:0000259" key="1">
    <source>
        <dbReference type="Pfam" id="PF01636"/>
    </source>
</evidence>
<gene>
    <name evidence="2" type="ORF">B0H17DRAFT_1101687</name>
</gene>
<keyword evidence="2" id="KW-0808">Transferase</keyword>
<dbReference type="PANTHER" id="PTHR21310">
    <property type="entry name" value="AMINOGLYCOSIDE PHOSPHOTRANSFERASE-RELATED-RELATED"/>
    <property type="match status" value="1"/>
</dbReference>
<dbReference type="InterPro" id="IPR002575">
    <property type="entry name" value="Aminoglycoside_PTrfase"/>
</dbReference>
<name>A0AAD7G3R2_MYCRO</name>
<evidence type="ECO:0000313" key="2">
    <source>
        <dbReference type="EMBL" id="KAJ7652227.1"/>
    </source>
</evidence>
<dbReference type="Pfam" id="PF01636">
    <property type="entry name" value="APH"/>
    <property type="match status" value="1"/>
</dbReference>
<comment type="caution">
    <text evidence="2">The sequence shown here is derived from an EMBL/GenBank/DDBJ whole genome shotgun (WGS) entry which is preliminary data.</text>
</comment>
<feature type="domain" description="Aminoglycoside phosphotransferase" evidence="1">
    <location>
        <begin position="61"/>
        <end position="303"/>
    </location>
</feature>
<organism evidence="2 3">
    <name type="scientific">Mycena rosella</name>
    <name type="common">Pink bonnet</name>
    <name type="synonym">Agaricus rosellus</name>
    <dbReference type="NCBI Taxonomy" id="1033263"/>
    <lineage>
        <taxon>Eukaryota</taxon>
        <taxon>Fungi</taxon>
        <taxon>Dikarya</taxon>
        <taxon>Basidiomycota</taxon>
        <taxon>Agaricomycotina</taxon>
        <taxon>Agaricomycetes</taxon>
        <taxon>Agaricomycetidae</taxon>
        <taxon>Agaricales</taxon>
        <taxon>Marasmiineae</taxon>
        <taxon>Mycenaceae</taxon>
        <taxon>Mycena</taxon>
    </lineage>
</organism>
<proteinExistence type="predicted"/>